<accession>A0ABV4DVH8</accession>
<evidence type="ECO:0000313" key="1">
    <source>
        <dbReference type="EMBL" id="MEY8763245.1"/>
    </source>
</evidence>
<reference evidence="1 2" key="1">
    <citation type="submission" date="2024-08" db="EMBL/GenBank/DDBJ databases">
        <title>Clostridium lapicellarii sp. nov., and Clostridium renhuaiense sp. nov., two species isolated from the mud in a fermentation cellar used for producing sauce-flavour Chinese liquors.</title>
        <authorList>
            <person name="Yang F."/>
            <person name="Wang H."/>
            <person name="Chen L.Q."/>
            <person name="Zhou N."/>
            <person name="Lu J.J."/>
            <person name="Pu X.X."/>
            <person name="Wan B."/>
            <person name="Wang L."/>
            <person name="Liu S.J."/>
        </authorList>
    </citation>
    <scope>NUCLEOTIDE SEQUENCE [LARGE SCALE GENOMIC DNA]</scope>
    <source>
        <strain evidence="1 2">MT-113</strain>
    </source>
</reference>
<evidence type="ECO:0000313" key="2">
    <source>
        <dbReference type="Proteomes" id="UP001565220"/>
    </source>
</evidence>
<gene>
    <name evidence="1" type="ORF">AB8S09_06270</name>
</gene>
<organism evidence="1 2">
    <name type="scientific">Clostridium lapidicellarium</name>
    <dbReference type="NCBI Taxonomy" id="3240931"/>
    <lineage>
        <taxon>Bacteria</taxon>
        <taxon>Bacillati</taxon>
        <taxon>Bacillota</taxon>
        <taxon>Clostridia</taxon>
        <taxon>Eubacteriales</taxon>
        <taxon>Clostridiaceae</taxon>
        <taxon>Clostridium</taxon>
    </lineage>
</organism>
<dbReference type="RefSeq" id="WP_294182796.1">
    <property type="nucleotide sequence ID" value="NZ_JBGFFE010000006.1"/>
</dbReference>
<comment type="caution">
    <text evidence="1">The sequence shown here is derived from an EMBL/GenBank/DDBJ whole genome shotgun (WGS) entry which is preliminary data.</text>
</comment>
<proteinExistence type="predicted"/>
<dbReference type="EMBL" id="JBGFFE010000006">
    <property type="protein sequence ID" value="MEY8763245.1"/>
    <property type="molecule type" value="Genomic_DNA"/>
</dbReference>
<name>A0ABV4DVH8_9CLOT</name>
<sequence length="41" mass="4634">MANYSGTRVCISSVGENFPEALQQRVRDLNLLCPLYDAFKN</sequence>
<protein>
    <submittedName>
        <fullName evidence="1">Uncharacterized protein</fullName>
    </submittedName>
</protein>
<dbReference type="Proteomes" id="UP001565220">
    <property type="component" value="Unassembled WGS sequence"/>
</dbReference>
<keyword evidence="2" id="KW-1185">Reference proteome</keyword>